<dbReference type="Gene3D" id="3.40.630.40">
    <property type="entry name" value="Zn-dependent exopeptidases"/>
    <property type="match status" value="1"/>
</dbReference>
<dbReference type="InterPro" id="IPR007709">
    <property type="entry name" value="N-FG_amidohydro"/>
</dbReference>
<evidence type="ECO:0000313" key="1">
    <source>
        <dbReference type="EMBL" id="MBB3978373.1"/>
    </source>
</evidence>
<dbReference type="EMBL" id="JACIEE010000007">
    <property type="protein sequence ID" value="MBB3978373.1"/>
    <property type="molecule type" value="Genomic_DNA"/>
</dbReference>
<accession>A0A7W6DEM5</accession>
<dbReference type="AlphaFoldDB" id="A0A7W6DEM5"/>
<evidence type="ECO:0000313" key="2">
    <source>
        <dbReference type="Proteomes" id="UP000574761"/>
    </source>
</evidence>
<reference evidence="1 2" key="1">
    <citation type="submission" date="2020-08" db="EMBL/GenBank/DDBJ databases">
        <title>Genomic Encyclopedia of Type Strains, Phase IV (KMG-IV): sequencing the most valuable type-strain genomes for metagenomic binning, comparative biology and taxonomic classification.</title>
        <authorList>
            <person name="Goeker M."/>
        </authorList>
    </citation>
    <scope>NUCLEOTIDE SEQUENCE [LARGE SCALE GENOMIC DNA]</scope>
    <source>
        <strain evidence="1 2">DSM 100211</strain>
    </source>
</reference>
<dbReference type="Proteomes" id="UP000574761">
    <property type="component" value="Unassembled WGS sequence"/>
</dbReference>
<protein>
    <recommendedName>
        <fullName evidence="3">N-formylglutamate amidohydrolase</fullName>
    </recommendedName>
</protein>
<dbReference type="SUPFAM" id="SSF53187">
    <property type="entry name" value="Zn-dependent exopeptidases"/>
    <property type="match status" value="1"/>
</dbReference>
<comment type="caution">
    <text evidence="1">The sequence shown here is derived from an EMBL/GenBank/DDBJ whole genome shotgun (WGS) entry which is preliminary data.</text>
</comment>
<sequence>MQEDATRADNVIANPRWTTHRGGTSPVVGTAIHDGHAVRPDILRKMRISEDERLREEDPFTGLTIGDLRNRIVFHQSRFEIDLNRPRDGAVYLRPEQAWGIDVWREQPSPAMVAESLAIHDAYYAMLEAYLRDIEEQHGRFVVLDIHSYNHRRTGPAADPTDPEKAPDINIGTHSMDRERWAPVVDAFIDVARSFDFLGRRLDVRENVAFEGRGQQTRFIHERFPENGCAPAVEFKKIFMDEWTGMPDPRAVAALRELVNASVPALERALREVS</sequence>
<name>A0A7W6DEM5_9HYPH</name>
<dbReference type="Pfam" id="PF05013">
    <property type="entry name" value="FGase"/>
    <property type="match status" value="1"/>
</dbReference>
<organism evidence="1 2">
    <name type="scientific">Mycoplana azooxidifex</name>
    <dbReference type="NCBI Taxonomy" id="1636188"/>
    <lineage>
        <taxon>Bacteria</taxon>
        <taxon>Pseudomonadati</taxon>
        <taxon>Pseudomonadota</taxon>
        <taxon>Alphaproteobacteria</taxon>
        <taxon>Hyphomicrobiales</taxon>
        <taxon>Rhizobiaceae</taxon>
        <taxon>Mycoplana</taxon>
    </lineage>
</organism>
<keyword evidence="2" id="KW-1185">Reference proteome</keyword>
<dbReference type="RefSeq" id="WP_183806636.1">
    <property type="nucleotide sequence ID" value="NZ_JACIEE010000007.1"/>
</dbReference>
<evidence type="ECO:0008006" key="3">
    <source>
        <dbReference type="Google" id="ProtNLM"/>
    </source>
</evidence>
<proteinExistence type="predicted"/>
<gene>
    <name evidence="1" type="ORF">GGQ64_003607</name>
</gene>